<sequence length="318" mass="33203">MNLQFWKALGIAAAISITGPANAEINWSPPGPINLLIPFGAGGSADSMARFLATGLNEEYGWEVLPENVPGQGGRLMASNLVELPADGTAIALAPIGELIYTELVTNDPGFSVADMTMITTLAGTQMGLIARADRGWNDLGDVIAAAKSGEKLSVAVPTQKLADAAYLISREHDVELTVVMTRGGQAAMSAVIADDADLAWAGGLQGGNVLNGQLVNLVSGEMEKLEVSPDAPLLSEYGIPYFFGTDFVIVAPEGLPDDARTTLAEAIGTIVSDEEGNLHKLLNKSFAGTRLISGQDLDARRDAAIANDRNLLSDVDG</sequence>
<dbReference type="PANTHER" id="PTHR42928">
    <property type="entry name" value="TRICARBOXYLATE-BINDING PROTEIN"/>
    <property type="match status" value="1"/>
</dbReference>
<dbReference type="Gene3D" id="3.40.190.150">
    <property type="entry name" value="Bordetella uptake gene, domain 1"/>
    <property type="match status" value="1"/>
</dbReference>
<name>A0ABW5U899_9RHOB</name>
<dbReference type="EMBL" id="JBHUMP010000018">
    <property type="protein sequence ID" value="MFD2741186.1"/>
    <property type="molecule type" value="Genomic_DNA"/>
</dbReference>
<dbReference type="Gene3D" id="3.40.190.10">
    <property type="entry name" value="Periplasmic binding protein-like II"/>
    <property type="match status" value="1"/>
</dbReference>
<organism evidence="3 4">
    <name type="scientific">Sulfitobacter aestuarii</name>
    <dbReference type="NCBI Taxonomy" id="2161676"/>
    <lineage>
        <taxon>Bacteria</taxon>
        <taxon>Pseudomonadati</taxon>
        <taxon>Pseudomonadota</taxon>
        <taxon>Alphaproteobacteria</taxon>
        <taxon>Rhodobacterales</taxon>
        <taxon>Roseobacteraceae</taxon>
        <taxon>Sulfitobacter</taxon>
    </lineage>
</organism>
<dbReference type="InterPro" id="IPR005064">
    <property type="entry name" value="BUG"/>
</dbReference>
<comment type="caution">
    <text evidence="3">The sequence shown here is derived from an EMBL/GenBank/DDBJ whole genome shotgun (WGS) entry which is preliminary data.</text>
</comment>
<dbReference type="Proteomes" id="UP001597474">
    <property type="component" value="Unassembled WGS sequence"/>
</dbReference>
<reference evidence="4" key="1">
    <citation type="journal article" date="2019" name="Int. J. Syst. Evol. Microbiol.">
        <title>The Global Catalogue of Microorganisms (GCM) 10K type strain sequencing project: providing services to taxonomists for standard genome sequencing and annotation.</title>
        <authorList>
            <consortium name="The Broad Institute Genomics Platform"/>
            <consortium name="The Broad Institute Genome Sequencing Center for Infectious Disease"/>
            <person name="Wu L."/>
            <person name="Ma J."/>
        </authorList>
    </citation>
    <scope>NUCLEOTIDE SEQUENCE [LARGE SCALE GENOMIC DNA]</scope>
    <source>
        <strain evidence="4">TISTR 2562</strain>
    </source>
</reference>
<gene>
    <name evidence="3" type="ORF">ACFSUD_16530</name>
</gene>
<keyword evidence="4" id="KW-1185">Reference proteome</keyword>
<dbReference type="RefSeq" id="WP_386375610.1">
    <property type="nucleotide sequence ID" value="NZ_JBHUMP010000018.1"/>
</dbReference>
<feature type="signal peptide" evidence="2">
    <location>
        <begin position="1"/>
        <end position="23"/>
    </location>
</feature>
<protein>
    <submittedName>
        <fullName evidence="3">Tripartite tricarboxylate transporter substrate-binding protein</fullName>
    </submittedName>
</protein>
<dbReference type="InterPro" id="IPR042100">
    <property type="entry name" value="Bug_dom1"/>
</dbReference>
<evidence type="ECO:0000256" key="2">
    <source>
        <dbReference type="SAM" id="SignalP"/>
    </source>
</evidence>
<dbReference type="PANTHER" id="PTHR42928:SF5">
    <property type="entry name" value="BLR1237 PROTEIN"/>
    <property type="match status" value="1"/>
</dbReference>
<comment type="similarity">
    <text evidence="1">Belongs to the UPF0065 (bug) family.</text>
</comment>
<proteinExistence type="inferred from homology"/>
<feature type="chain" id="PRO_5045458828" evidence="2">
    <location>
        <begin position="24"/>
        <end position="318"/>
    </location>
</feature>
<evidence type="ECO:0000313" key="4">
    <source>
        <dbReference type="Proteomes" id="UP001597474"/>
    </source>
</evidence>
<evidence type="ECO:0000256" key="1">
    <source>
        <dbReference type="ARBA" id="ARBA00006987"/>
    </source>
</evidence>
<evidence type="ECO:0000313" key="3">
    <source>
        <dbReference type="EMBL" id="MFD2741186.1"/>
    </source>
</evidence>
<accession>A0ABW5U899</accession>
<dbReference type="Pfam" id="PF03401">
    <property type="entry name" value="TctC"/>
    <property type="match status" value="1"/>
</dbReference>
<keyword evidence="2" id="KW-0732">Signal</keyword>